<proteinExistence type="predicted"/>
<protein>
    <submittedName>
        <fullName evidence="1">RNA helicase</fullName>
        <ecNumber evidence="1">3.6.4.13</ecNumber>
    </submittedName>
</protein>
<evidence type="ECO:0000313" key="2">
    <source>
        <dbReference type="Proteomes" id="UP000215914"/>
    </source>
</evidence>
<reference evidence="1" key="2">
    <citation type="submission" date="2020-06" db="EMBL/GenBank/DDBJ databases">
        <title>Helianthus annuus Genome sequencing and assembly Release 2.</title>
        <authorList>
            <person name="Gouzy J."/>
            <person name="Langlade N."/>
            <person name="Munos S."/>
        </authorList>
    </citation>
    <scope>NUCLEOTIDE SEQUENCE</scope>
    <source>
        <tissue evidence="1">Leaves</tissue>
    </source>
</reference>
<comment type="caution">
    <text evidence="1">The sequence shown here is derived from an EMBL/GenBank/DDBJ whole genome shotgun (WGS) entry which is preliminary data.</text>
</comment>
<dbReference type="GO" id="GO:0016787">
    <property type="term" value="F:hydrolase activity"/>
    <property type="evidence" value="ECO:0007669"/>
    <property type="project" value="UniProtKB-KW"/>
</dbReference>
<accession>A0A9K3P4Q3</accession>
<keyword evidence="1" id="KW-0067">ATP-binding</keyword>
<dbReference type="Gramene" id="mRNA:HanXRQr2_Chr01g0024401">
    <property type="protein sequence ID" value="mRNA:HanXRQr2_Chr01g0024401"/>
    <property type="gene ID" value="HanXRQr2_Chr01g0024401"/>
</dbReference>
<dbReference type="Proteomes" id="UP000215914">
    <property type="component" value="Unassembled WGS sequence"/>
</dbReference>
<dbReference type="EMBL" id="MNCJ02000316">
    <property type="protein sequence ID" value="KAF5822263.1"/>
    <property type="molecule type" value="Genomic_DNA"/>
</dbReference>
<sequence>MKQVKECSYCNKDQFFFQLKVFNGHGFQQRGRLGCSVGPTARYDSKGRSVLFLLPFEMKMLERLQEKKIPVEFDKPNTKRSQFVSGLLAASVRKNPHNCSLWANKPSKQK</sequence>
<dbReference type="AlphaFoldDB" id="A0A9K3P4Q3"/>
<keyword evidence="2" id="KW-1185">Reference proteome</keyword>
<organism evidence="1 2">
    <name type="scientific">Helianthus annuus</name>
    <name type="common">Common sunflower</name>
    <dbReference type="NCBI Taxonomy" id="4232"/>
    <lineage>
        <taxon>Eukaryota</taxon>
        <taxon>Viridiplantae</taxon>
        <taxon>Streptophyta</taxon>
        <taxon>Embryophyta</taxon>
        <taxon>Tracheophyta</taxon>
        <taxon>Spermatophyta</taxon>
        <taxon>Magnoliopsida</taxon>
        <taxon>eudicotyledons</taxon>
        <taxon>Gunneridae</taxon>
        <taxon>Pentapetalae</taxon>
        <taxon>asterids</taxon>
        <taxon>campanulids</taxon>
        <taxon>Asterales</taxon>
        <taxon>Asteraceae</taxon>
        <taxon>Asteroideae</taxon>
        <taxon>Heliantheae alliance</taxon>
        <taxon>Heliantheae</taxon>
        <taxon>Helianthus</taxon>
    </lineage>
</organism>
<name>A0A9K3P4Q3_HELAN</name>
<evidence type="ECO:0000313" key="1">
    <source>
        <dbReference type="EMBL" id="KAF5822263.1"/>
    </source>
</evidence>
<keyword evidence="1" id="KW-0378">Hydrolase</keyword>
<reference evidence="1" key="1">
    <citation type="journal article" date="2017" name="Nature">
        <title>The sunflower genome provides insights into oil metabolism, flowering and Asterid evolution.</title>
        <authorList>
            <person name="Badouin H."/>
            <person name="Gouzy J."/>
            <person name="Grassa C.J."/>
            <person name="Murat F."/>
            <person name="Staton S.E."/>
            <person name="Cottret L."/>
            <person name="Lelandais-Briere C."/>
            <person name="Owens G.L."/>
            <person name="Carrere S."/>
            <person name="Mayjonade B."/>
            <person name="Legrand L."/>
            <person name="Gill N."/>
            <person name="Kane N.C."/>
            <person name="Bowers J.E."/>
            <person name="Hubner S."/>
            <person name="Bellec A."/>
            <person name="Berard A."/>
            <person name="Berges H."/>
            <person name="Blanchet N."/>
            <person name="Boniface M.C."/>
            <person name="Brunel D."/>
            <person name="Catrice O."/>
            <person name="Chaidir N."/>
            <person name="Claudel C."/>
            <person name="Donnadieu C."/>
            <person name="Faraut T."/>
            <person name="Fievet G."/>
            <person name="Helmstetter N."/>
            <person name="King M."/>
            <person name="Knapp S.J."/>
            <person name="Lai Z."/>
            <person name="Le Paslier M.C."/>
            <person name="Lippi Y."/>
            <person name="Lorenzon L."/>
            <person name="Mandel J.R."/>
            <person name="Marage G."/>
            <person name="Marchand G."/>
            <person name="Marquand E."/>
            <person name="Bret-Mestries E."/>
            <person name="Morien E."/>
            <person name="Nambeesan S."/>
            <person name="Nguyen T."/>
            <person name="Pegot-Espagnet P."/>
            <person name="Pouilly N."/>
            <person name="Raftis F."/>
            <person name="Sallet E."/>
            <person name="Schiex T."/>
            <person name="Thomas J."/>
            <person name="Vandecasteele C."/>
            <person name="Vares D."/>
            <person name="Vear F."/>
            <person name="Vautrin S."/>
            <person name="Crespi M."/>
            <person name="Mangin B."/>
            <person name="Burke J.M."/>
            <person name="Salse J."/>
            <person name="Munos S."/>
            <person name="Vincourt P."/>
            <person name="Rieseberg L.H."/>
            <person name="Langlade N.B."/>
        </authorList>
    </citation>
    <scope>NUCLEOTIDE SEQUENCE</scope>
    <source>
        <tissue evidence="1">Leaves</tissue>
    </source>
</reference>
<dbReference type="EC" id="3.6.4.13" evidence="1"/>
<keyword evidence="1" id="KW-0347">Helicase</keyword>
<gene>
    <name evidence="1" type="ORF">HanXRQr2_Chr01g0024401</name>
</gene>
<dbReference type="GO" id="GO:0003724">
    <property type="term" value="F:RNA helicase activity"/>
    <property type="evidence" value="ECO:0007669"/>
    <property type="project" value="UniProtKB-EC"/>
</dbReference>
<keyword evidence="1" id="KW-0547">Nucleotide-binding</keyword>